<comment type="caution">
    <text evidence="2">The sequence shown here is derived from an EMBL/GenBank/DDBJ whole genome shotgun (WGS) entry which is preliminary data.</text>
</comment>
<protein>
    <submittedName>
        <fullName evidence="2">Uncharacterized protein</fullName>
    </submittedName>
</protein>
<reference evidence="2 3" key="1">
    <citation type="submission" date="2024-09" db="EMBL/GenBank/DDBJ databases">
        <title>Chromosome-scale assembly of Riccia fluitans.</title>
        <authorList>
            <person name="Paukszto L."/>
            <person name="Sawicki J."/>
            <person name="Karawczyk K."/>
            <person name="Piernik-Szablinska J."/>
            <person name="Szczecinska M."/>
            <person name="Mazdziarz M."/>
        </authorList>
    </citation>
    <scope>NUCLEOTIDE SEQUENCE [LARGE SCALE GENOMIC DNA]</scope>
    <source>
        <strain evidence="2">Rf_01</strain>
        <tissue evidence="2">Aerial parts of the thallus</tissue>
    </source>
</reference>
<feature type="compositionally biased region" description="Basic and acidic residues" evidence="1">
    <location>
        <begin position="75"/>
        <end position="84"/>
    </location>
</feature>
<keyword evidence="3" id="KW-1185">Reference proteome</keyword>
<name>A0ABD1XEU7_9MARC</name>
<organism evidence="2 3">
    <name type="scientific">Riccia fluitans</name>
    <dbReference type="NCBI Taxonomy" id="41844"/>
    <lineage>
        <taxon>Eukaryota</taxon>
        <taxon>Viridiplantae</taxon>
        <taxon>Streptophyta</taxon>
        <taxon>Embryophyta</taxon>
        <taxon>Marchantiophyta</taxon>
        <taxon>Marchantiopsida</taxon>
        <taxon>Marchantiidae</taxon>
        <taxon>Marchantiales</taxon>
        <taxon>Ricciaceae</taxon>
        <taxon>Riccia</taxon>
    </lineage>
</organism>
<sequence length="95" mass="10669">MILRLVLLEADYADGKSSEIFDLRKIAGERKGLHRLLHNWAVAGTGRWCRVARSKFLLEGSVGVKRKGDVGTMGDWKEKDDEPSVKMTLLTPKES</sequence>
<evidence type="ECO:0000313" key="2">
    <source>
        <dbReference type="EMBL" id="KAL2603075.1"/>
    </source>
</evidence>
<accession>A0ABD1XEU7</accession>
<dbReference type="EMBL" id="JBHFFA010000081">
    <property type="protein sequence ID" value="KAL2603075.1"/>
    <property type="molecule type" value="Genomic_DNA"/>
</dbReference>
<dbReference type="AlphaFoldDB" id="A0ABD1XEU7"/>
<feature type="region of interest" description="Disordered" evidence="1">
    <location>
        <begin position="72"/>
        <end position="95"/>
    </location>
</feature>
<evidence type="ECO:0000256" key="1">
    <source>
        <dbReference type="SAM" id="MobiDB-lite"/>
    </source>
</evidence>
<gene>
    <name evidence="2" type="ORF">R1flu_017213</name>
</gene>
<dbReference type="Proteomes" id="UP001605036">
    <property type="component" value="Unassembled WGS sequence"/>
</dbReference>
<evidence type="ECO:0000313" key="3">
    <source>
        <dbReference type="Proteomes" id="UP001605036"/>
    </source>
</evidence>
<proteinExistence type="predicted"/>